<dbReference type="InterPro" id="IPR000415">
    <property type="entry name" value="Nitroreductase-like"/>
</dbReference>
<dbReference type="RefSeq" id="WP_031576964.1">
    <property type="nucleotide sequence ID" value="NZ_FNDZ01000007.1"/>
</dbReference>
<dbReference type="Proteomes" id="UP000183255">
    <property type="component" value="Unassembled WGS sequence"/>
</dbReference>
<dbReference type="GO" id="GO:0016491">
    <property type="term" value="F:oxidoreductase activity"/>
    <property type="evidence" value="ECO:0007669"/>
    <property type="project" value="UniProtKB-KW"/>
</dbReference>
<evidence type="ECO:0000313" key="5">
    <source>
        <dbReference type="EMBL" id="SDJ07938.1"/>
    </source>
</evidence>
<keyword evidence="1" id="KW-0285">Flavoprotein</keyword>
<accession>A0A1G8QTB5</accession>
<dbReference type="AlphaFoldDB" id="A0A1G8QTB5"/>
<gene>
    <name evidence="5" type="ORF">SAMN05421804_10759</name>
</gene>
<evidence type="ECO:0000256" key="1">
    <source>
        <dbReference type="ARBA" id="ARBA00022630"/>
    </source>
</evidence>
<dbReference type="PANTHER" id="PTHR23026">
    <property type="entry name" value="NADPH NITROREDUCTASE"/>
    <property type="match status" value="1"/>
</dbReference>
<feature type="domain" description="Putative nitroreductase TM1586" evidence="4">
    <location>
        <begin position="4"/>
        <end position="232"/>
    </location>
</feature>
<dbReference type="PANTHER" id="PTHR23026:SF90">
    <property type="entry name" value="IODOTYROSINE DEIODINASE 1"/>
    <property type="match status" value="1"/>
</dbReference>
<sequence length="264" mass="30106">MERLYQNISKRKSTRKFNMDALDPSSMERVEQALQDIPQLFENLSVSFILVKDGEHFMEKGTSILGAYTKVKSPHYLVVACKEASGFRQAAGYSMAHVLLTLNDLGIATCVTYPGVDLKTIEQFAPLGEEEVPILFIAFGNPEDPLSLYPKADYYKRRSYKDILIQGPVKRKYKFILEAARLAPSSFNTQPWRFAVDGHKIHLLRVKLGFIKSKLFSSLNKIDMGLALGFMVIALKSKEMKFRLMKDPVIYEGMEYMITIEIKE</sequence>
<dbReference type="Gene3D" id="3.40.109.30">
    <property type="entry name" value="putative nitroreductase (tm1586), domain 2"/>
    <property type="match status" value="1"/>
</dbReference>
<evidence type="ECO:0000313" key="6">
    <source>
        <dbReference type="Proteomes" id="UP000183255"/>
    </source>
</evidence>
<keyword evidence="2" id="KW-0288">FMN</keyword>
<evidence type="ECO:0000259" key="4">
    <source>
        <dbReference type="Pfam" id="PF14512"/>
    </source>
</evidence>
<keyword evidence="3" id="KW-0560">Oxidoreductase</keyword>
<dbReference type="Gene3D" id="3.40.109.10">
    <property type="entry name" value="NADH Oxidase"/>
    <property type="match status" value="1"/>
</dbReference>
<name>A0A1G8QTB5_9CLOT</name>
<organism evidence="5 6">
    <name type="scientific">Proteiniclasticum ruminis</name>
    <dbReference type="NCBI Taxonomy" id="398199"/>
    <lineage>
        <taxon>Bacteria</taxon>
        <taxon>Bacillati</taxon>
        <taxon>Bacillota</taxon>
        <taxon>Clostridia</taxon>
        <taxon>Eubacteriales</taxon>
        <taxon>Clostridiaceae</taxon>
        <taxon>Proteiniclasticum</taxon>
    </lineage>
</organism>
<dbReference type="InterPro" id="IPR050627">
    <property type="entry name" value="Nitroreductase/BluB"/>
</dbReference>
<dbReference type="InterPro" id="IPR029478">
    <property type="entry name" value="TM1586_NiRdase"/>
</dbReference>
<dbReference type="Pfam" id="PF14512">
    <property type="entry name" value="TM1586_NiRdase"/>
    <property type="match status" value="1"/>
</dbReference>
<reference evidence="5 6" key="1">
    <citation type="submission" date="2016-10" db="EMBL/GenBank/DDBJ databases">
        <authorList>
            <person name="de Groot N.N."/>
        </authorList>
    </citation>
    <scope>NUCLEOTIDE SEQUENCE [LARGE SCALE GENOMIC DNA]</scope>
    <source>
        <strain evidence="5 6">CGMCC 1.5058</strain>
    </source>
</reference>
<dbReference type="SUPFAM" id="SSF55469">
    <property type="entry name" value="FMN-dependent nitroreductase-like"/>
    <property type="match status" value="2"/>
</dbReference>
<proteinExistence type="predicted"/>
<evidence type="ECO:0000256" key="3">
    <source>
        <dbReference type="ARBA" id="ARBA00023002"/>
    </source>
</evidence>
<evidence type="ECO:0000256" key="2">
    <source>
        <dbReference type="ARBA" id="ARBA00022643"/>
    </source>
</evidence>
<protein>
    <submittedName>
        <fullName evidence="5">Putative TM nitroreductase</fullName>
    </submittedName>
</protein>
<dbReference type="EMBL" id="FNDZ01000007">
    <property type="protein sequence ID" value="SDJ07938.1"/>
    <property type="molecule type" value="Genomic_DNA"/>
</dbReference>